<evidence type="ECO:0000313" key="1">
    <source>
        <dbReference type="EMBL" id="SMP11695.1"/>
    </source>
</evidence>
<dbReference type="EMBL" id="FXUB01000002">
    <property type="protein sequence ID" value="SMP11695.1"/>
    <property type="molecule type" value="Genomic_DNA"/>
</dbReference>
<accession>A0ABY1NKL5</accession>
<evidence type="ECO:0000313" key="2">
    <source>
        <dbReference type="Proteomes" id="UP001157911"/>
    </source>
</evidence>
<dbReference type="NCBIfam" id="TIGR01987">
    <property type="entry name" value="HI0074"/>
    <property type="match status" value="1"/>
</dbReference>
<proteinExistence type="predicted"/>
<dbReference type="InterPro" id="IPR010235">
    <property type="entry name" value="HepT"/>
</dbReference>
<dbReference type="RefSeq" id="WP_283400440.1">
    <property type="nucleotide sequence ID" value="NZ_FXUB01000002.1"/>
</dbReference>
<name>A0ABY1NKL5_9BACT</name>
<dbReference type="Proteomes" id="UP001157911">
    <property type="component" value="Unassembled WGS sequence"/>
</dbReference>
<dbReference type="SUPFAM" id="SSF81593">
    <property type="entry name" value="Nucleotidyltransferase substrate binding subunit/domain"/>
    <property type="match status" value="1"/>
</dbReference>
<protein>
    <submittedName>
        <fullName evidence="1">Nucleotidyltransferase substrate binding protein, HI0074 family</fullName>
    </submittedName>
</protein>
<organism evidence="1 2">
    <name type="scientific">Desulfurobacterium pacificum</name>
    <dbReference type="NCBI Taxonomy" id="240166"/>
    <lineage>
        <taxon>Bacteria</taxon>
        <taxon>Pseudomonadati</taxon>
        <taxon>Aquificota</taxon>
        <taxon>Aquificia</taxon>
        <taxon>Desulfurobacteriales</taxon>
        <taxon>Desulfurobacteriaceae</taxon>
        <taxon>Desulfurobacterium</taxon>
    </lineage>
</organism>
<dbReference type="Pfam" id="PF08780">
    <property type="entry name" value="NTase_sub_bind"/>
    <property type="match status" value="1"/>
</dbReference>
<dbReference type="Gene3D" id="1.20.120.330">
    <property type="entry name" value="Nucleotidyltransferases domain 2"/>
    <property type="match status" value="1"/>
</dbReference>
<sequence length="135" mass="16292">MAVRKLEEFEKALRDFSKALEINLSDFPQEIRDVIESGQIQKFEMCFELFWKTAKEFLRDKEGIDVVSPKRVIKTLFQLNYLTYEEYESAIEMLDSRNYLSHVYRRELVDLILPKLKEYYSLMEKILETFKNTEI</sequence>
<comment type="caution">
    <text evidence="1">The sequence shown here is derived from an EMBL/GenBank/DDBJ whole genome shotgun (WGS) entry which is preliminary data.</text>
</comment>
<reference evidence="1 2" key="1">
    <citation type="submission" date="2017-05" db="EMBL/GenBank/DDBJ databases">
        <authorList>
            <person name="Varghese N."/>
            <person name="Submissions S."/>
        </authorList>
    </citation>
    <scope>NUCLEOTIDE SEQUENCE [LARGE SCALE GENOMIC DNA]</scope>
    <source>
        <strain evidence="1 2">DSM 15522</strain>
    </source>
</reference>
<gene>
    <name evidence="1" type="ORF">SAMN06265339_0959</name>
</gene>
<keyword evidence="2" id="KW-1185">Reference proteome</keyword>